<dbReference type="SUPFAM" id="SSF56672">
    <property type="entry name" value="DNA/RNA polymerases"/>
    <property type="match status" value="1"/>
</dbReference>
<protein>
    <recommendedName>
        <fullName evidence="2">Reverse transcriptase Ty1/copia-type domain-containing protein</fullName>
    </recommendedName>
</protein>
<proteinExistence type="predicted"/>
<dbReference type="InterPro" id="IPR013103">
    <property type="entry name" value="RVT_2"/>
</dbReference>
<dbReference type="CDD" id="cd09272">
    <property type="entry name" value="RNase_HI_RT_Ty1"/>
    <property type="match status" value="1"/>
</dbReference>
<feature type="domain" description="Reverse transcriptase Ty1/copia-type" evidence="2">
    <location>
        <begin position="51"/>
        <end position="164"/>
    </location>
</feature>
<dbReference type="AlphaFoldDB" id="A0A2N9GWL1"/>
<evidence type="ECO:0000259" key="2">
    <source>
        <dbReference type="Pfam" id="PF07727"/>
    </source>
</evidence>
<feature type="compositionally biased region" description="Polar residues" evidence="1">
    <location>
        <begin position="455"/>
        <end position="470"/>
    </location>
</feature>
<dbReference type="PANTHER" id="PTHR11439:SF467">
    <property type="entry name" value="INTEGRASE CATALYTIC DOMAIN-CONTAINING PROTEIN"/>
    <property type="match status" value="1"/>
</dbReference>
<dbReference type="Pfam" id="PF07727">
    <property type="entry name" value="RVT_2"/>
    <property type="match status" value="2"/>
</dbReference>
<feature type="domain" description="Reverse transcriptase Ty1/copia-type" evidence="2">
    <location>
        <begin position="170"/>
        <end position="255"/>
    </location>
</feature>
<name>A0A2N9GWL1_FAGSY</name>
<organism evidence="3">
    <name type="scientific">Fagus sylvatica</name>
    <name type="common">Beechnut</name>
    <dbReference type="NCBI Taxonomy" id="28930"/>
    <lineage>
        <taxon>Eukaryota</taxon>
        <taxon>Viridiplantae</taxon>
        <taxon>Streptophyta</taxon>
        <taxon>Embryophyta</taxon>
        <taxon>Tracheophyta</taxon>
        <taxon>Spermatophyta</taxon>
        <taxon>Magnoliopsida</taxon>
        <taxon>eudicotyledons</taxon>
        <taxon>Gunneridae</taxon>
        <taxon>Pentapetalae</taxon>
        <taxon>rosids</taxon>
        <taxon>fabids</taxon>
        <taxon>Fagales</taxon>
        <taxon>Fagaceae</taxon>
        <taxon>Fagus</taxon>
    </lineage>
</organism>
<gene>
    <name evidence="3" type="ORF">FSB_LOCUS31857</name>
</gene>
<sequence>MLTLSKNNISKPKLPTDGTVRYPLPKALLATTDTISSLPEPTCFIVASKDPQWRKAMNIECKWVFRIKRLADGSIERYKAQLVAKGFHQQPGIDYDETYNPVIKPTMVHTVLSIAISTGWSVQQIDIQNAFLHGTLSEDVYMMQPPGFQHPSISQSFPNQNTSLFICRNSLYTIYVLIYVDDIIITSSSNQAIDTLLSNLKSDFAVKQLGPLKFFLGIEVLNSPNGVLLSQQCYIKDILSCTKMLVAKPVHTPMASSTSLWAHEGEPFSDHTLFRSTVGALQYLSITRNKDDHHSTGSFYIFLGKNLISWSCRKQATVARSSIEAEYKALANTAAEIKWLQSLFQEIGLVLSTSPLLWCDNIGATYLSSNPVFHARTKHITIDFHFVRDMVAAKQLNVHFISSTDQLADVLTKPISSSRFALLRAKLNALSVPLGLRERVKDKPQLSTKDHHQASKQIKQMNQTLSNPTT</sequence>
<evidence type="ECO:0000256" key="1">
    <source>
        <dbReference type="SAM" id="MobiDB-lite"/>
    </source>
</evidence>
<accession>A0A2N9GWL1</accession>
<feature type="compositionally biased region" description="Basic and acidic residues" evidence="1">
    <location>
        <begin position="441"/>
        <end position="453"/>
    </location>
</feature>
<dbReference type="EMBL" id="OIVN01002477">
    <property type="protein sequence ID" value="SPD03975.1"/>
    <property type="molecule type" value="Genomic_DNA"/>
</dbReference>
<feature type="region of interest" description="Disordered" evidence="1">
    <location>
        <begin position="441"/>
        <end position="470"/>
    </location>
</feature>
<dbReference type="InterPro" id="IPR043502">
    <property type="entry name" value="DNA/RNA_pol_sf"/>
</dbReference>
<evidence type="ECO:0000313" key="3">
    <source>
        <dbReference type="EMBL" id="SPD03975.1"/>
    </source>
</evidence>
<reference evidence="3" key="1">
    <citation type="submission" date="2018-02" db="EMBL/GenBank/DDBJ databases">
        <authorList>
            <person name="Cohen D.B."/>
            <person name="Kent A.D."/>
        </authorList>
    </citation>
    <scope>NUCLEOTIDE SEQUENCE</scope>
</reference>
<dbReference type="PANTHER" id="PTHR11439">
    <property type="entry name" value="GAG-POL-RELATED RETROTRANSPOSON"/>
    <property type="match status" value="1"/>
</dbReference>